<feature type="compositionally biased region" description="Polar residues" evidence="6">
    <location>
        <begin position="44"/>
        <end position="56"/>
    </location>
</feature>
<keyword evidence="2 5" id="KW-0963">Cytoplasm</keyword>
<evidence type="ECO:0000256" key="5">
    <source>
        <dbReference type="RuleBase" id="RU363050"/>
    </source>
</evidence>
<dbReference type="InterPro" id="IPR007259">
    <property type="entry name" value="GCP"/>
</dbReference>
<evidence type="ECO:0000256" key="6">
    <source>
        <dbReference type="SAM" id="MobiDB-lite"/>
    </source>
</evidence>
<dbReference type="GO" id="GO:0000278">
    <property type="term" value="P:mitotic cell cycle"/>
    <property type="evidence" value="ECO:0007669"/>
    <property type="project" value="TreeGrafter"/>
</dbReference>
<evidence type="ECO:0000256" key="1">
    <source>
        <dbReference type="ARBA" id="ARBA00010337"/>
    </source>
</evidence>
<name>A0A420YD03_9PEZI</name>
<feature type="compositionally biased region" description="Basic and acidic residues" evidence="6">
    <location>
        <begin position="1"/>
        <end position="10"/>
    </location>
</feature>
<comment type="subcellular location">
    <subcellularLocation>
        <location evidence="5">Cytoplasm</location>
        <location evidence="5">Cytoskeleton</location>
        <location evidence="5">Microtubule organizing center</location>
    </subcellularLocation>
</comment>
<sequence>MSFSARDRDGVNGATGSERASRAPRMPPTAHDSFKSDRSDSKGTNRASPQPSNASTAHKRTISGHPRPTSRVVEERRTERTQVTTRETISSRTRSPDRRSGSAFGERQRAGTDAASRPRVAETRPKEPKVEAPPPAPWEPEATLLPHTSAPLASRISIPPLASSAPQAVQPKPLHELPLDAQEAVILEDLLFVFMGYEGQYIRFAKGYNPYEERDRLSGPAFRILPGLDPSLRDLTESMLKMASHYSALETFVDVQSRDEFGSVNHALCASIRKFLQDYLIMIAQLETQFLTNDSFTLHVLNLHILPTSQMMFQLYALAHELLKRNALLDDETDESSDSADDFDHILEQLREGGDLVPGNMTGKKICKGGVVLGLITKRLEAMAGDPSAKALLTSLLRDASRPYMVMLNEWLHHGAINDPHSEFLIKEQKSIRRERLEQDYTDEYWERRYTIRDQDVPPQLEGVKDKVLLAGKYLNVVRECGGVDVSKEVRDVPISFDDNRFLDNVNDAYAYANESLMQLLLTTHALPDRLRSLKHYFFLDPSDYFSYFLELGASELRKPVKSVNTSKLQSLLDLVLRQPGSAVSLDPFKEDVKVEMNEITLIKSLQRVVNITGIEQGEALQLPTSQTLENDKNATGFTSLQLDYAVPFPVSLVISRKTIWRYQALFRYLLSLRYLESQLAVTWQTHTRGVQWSHKSSSRSLEMWKRRVWTLRARMLVFVQQLLYFCTAEVIEPNWQALMARLAAKDAKGAGPKDGNSSGTKLGRTVDELMQDHVDFLDTCLKECMLTNSKLLRIHSKLMQTCTVFATYTNWLSRELEKSDPDLSGTTKPHLMTTDQWKYFQTIKSQRSHSHHNTSHNESSLSAGGGERDLAELNDIMKKWENNFSRHLQILLDALNHYAATETVVLLSLCARLSTANQGTEYAGPNLEDSVA</sequence>
<dbReference type="Proteomes" id="UP000275385">
    <property type="component" value="Unassembled WGS sequence"/>
</dbReference>
<dbReference type="GO" id="GO:0000922">
    <property type="term" value="C:spindle pole"/>
    <property type="evidence" value="ECO:0007669"/>
    <property type="project" value="InterPro"/>
</dbReference>
<dbReference type="EMBL" id="QVQW01000018">
    <property type="protein sequence ID" value="RKU45778.1"/>
    <property type="molecule type" value="Genomic_DNA"/>
</dbReference>
<keyword evidence="10" id="KW-1185">Reference proteome</keyword>
<comment type="similarity">
    <text evidence="1 5">Belongs to the TUBGCP family.</text>
</comment>
<feature type="compositionally biased region" description="Basic and acidic residues" evidence="6">
    <location>
        <begin position="119"/>
        <end position="130"/>
    </location>
</feature>
<feature type="compositionally biased region" description="Low complexity" evidence="6">
    <location>
        <begin position="81"/>
        <end position="93"/>
    </location>
</feature>
<dbReference type="InterPro" id="IPR040457">
    <property type="entry name" value="GCP_C"/>
</dbReference>
<evidence type="ECO:0000259" key="8">
    <source>
        <dbReference type="Pfam" id="PF17681"/>
    </source>
</evidence>
<feature type="domain" description="Gamma tubulin complex component protein N-terminal" evidence="8">
    <location>
        <begin position="187"/>
        <end position="522"/>
    </location>
</feature>
<evidence type="ECO:0000313" key="9">
    <source>
        <dbReference type="EMBL" id="RKU45778.1"/>
    </source>
</evidence>
<evidence type="ECO:0000256" key="4">
    <source>
        <dbReference type="ARBA" id="ARBA00023212"/>
    </source>
</evidence>
<feature type="domain" description="Gamma tubulin complex component C-terminal" evidence="7">
    <location>
        <begin position="527"/>
        <end position="916"/>
    </location>
</feature>
<comment type="caution">
    <text evidence="9">The sequence shown here is derived from an EMBL/GenBank/DDBJ whole genome shotgun (WGS) entry which is preliminary data.</text>
</comment>
<dbReference type="AlphaFoldDB" id="A0A420YD03"/>
<feature type="compositionally biased region" description="Basic and acidic residues" evidence="6">
    <location>
        <begin position="94"/>
        <end position="110"/>
    </location>
</feature>
<dbReference type="GO" id="GO:0007020">
    <property type="term" value="P:microtubule nucleation"/>
    <property type="evidence" value="ECO:0007669"/>
    <property type="project" value="InterPro"/>
</dbReference>
<keyword evidence="4 5" id="KW-0206">Cytoskeleton</keyword>
<dbReference type="GO" id="GO:0005874">
    <property type="term" value="C:microtubule"/>
    <property type="evidence" value="ECO:0007669"/>
    <property type="project" value="UniProtKB-KW"/>
</dbReference>
<proteinExistence type="inferred from homology"/>
<dbReference type="GO" id="GO:0000930">
    <property type="term" value="C:gamma-tubulin complex"/>
    <property type="evidence" value="ECO:0007669"/>
    <property type="project" value="TreeGrafter"/>
</dbReference>
<dbReference type="Pfam" id="PF04130">
    <property type="entry name" value="GCP_C_terminal"/>
    <property type="match status" value="1"/>
</dbReference>
<dbReference type="Gene3D" id="1.20.120.1900">
    <property type="entry name" value="Gamma-tubulin complex, C-terminal domain"/>
    <property type="match status" value="1"/>
</dbReference>
<dbReference type="GO" id="GO:0051321">
    <property type="term" value="P:meiotic cell cycle"/>
    <property type="evidence" value="ECO:0007669"/>
    <property type="project" value="TreeGrafter"/>
</dbReference>
<dbReference type="InterPro" id="IPR042241">
    <property type="entry name" value="GCP_C_sf"/>
</dbReference>
<dbReference type="GO" id="GO:0044732">
    <property type="term" value="C:mitotic spindle pole body"/>
    <property type="evidence" value="ECO:0007669"/>
    <property type="project" value="TreeGrafter"/>
</dbReference>
<dbReference type="InterPro" id="IPR041470">
    <property type="entry name" value="GCP_N"/>
</dbReference>
<gene>
    <name evidence="9" type="ORF">DL546_002273</name>
</gene>
<dbReference type="GO" id="GO:0043015">
    <property type="term" value="F:gamma-tubulin binding"/>
    <property type="evidence" value="ECO:0007669"/>
    <property type="project" value="InterPro"/>
</dbReference>
<dbReference type="PANTHER" id="PTHR19302:SF13">
    <property type="entry name" value="GAMMA-TUBULIN COMPLEX COMPONENT 2"/>
    <property type="match status" value="1"/>
</dbReference>
<accession>A0A420YD03</accession>
<dbReference type="GO" id="GO:0051225">
    <property type="term" value="P:spindle assembly"/>
    <property type="evidence" value="ECO:0007669"/>
    <property type="project" value="TreeGrafter"/>
</dbReference>
<dbReference type="OrthoDB" id="2192946at2759"/>
<keyword evidence="3 5" id="KW-0493">Microtubule</keyword>
<dbReference type="GO" id="GO:0031122">
    <property type="term" value="P:cytoplasmic microtubule organization"/>
    <property type="evidence" value="ECO:0007669"/>
    <property type="project" value="TreeGrafter"/>
</dbReference>
<feature type="compositionally biased region" description="Basic and acidic residues" evidence="6">
    <location>
        <begin position="32"/>
        <end position="43"/>
    </location>
</feature>
<dbReference type="STRING" id="177199.A0A420YD03"/>
<dbReference type="GO" id="GO:0051011">
    <property type="term" value="F:microtubule minus-end binding"/>
    <property type="evidence" value="ECO:0007669"/>
    <property type="project" value="TreeGrafter"/>
</dbReference>
<evidence type="ECO:0000256" key="3">
    <source>
        <dbReference type="ARBA" id="ARBA00022701"/>
    </source>
</evidence>
<evidence type="ECO:0000313" key="10">
    <source>
        <dbReference type="Proteomes" id="UP000275385"/>
    </source>
</evidence>
<dbReference type="PANTHER" id="PTHR19302">
    <property type="entry name" value="GAMMA TUBULIN COMPLEX PROTEIN"/>
    <property type="match status" value="1"/>
</dbReference>
<organism evidence="9 10">
    <name type="scientific">Coniochaeta pulveracea</name>
    <dbReference type="NCBI Taxonomy" id="177199"/>
    <lineage>
        <taxon>Eukaryota</taxon>
        <taxon>Fungi</taxon>
        <taxon>Dikarya</taxon>
        <taxon>Ascomycota</taxon>
        <taxon>Pezizomycotina</taxon>
        <taxon>Sordariomycetes</taxon>
        <taxon>Sordariomycetidae</taxon>
        <taxon>Coniochaetales</taxon>
        <taxon>Coniochaetaceae</taxon>
        <taxon>Coniochaeta</taxon>
    </lineage>
</organism>
<reference evidence="9 10" key="1">
    <citation type="submission" date="2018-08" db="EMBL/GenBank/DDBJ databases">
        <title>Draft genome of the lignicolous fungus Coniochaeta pulveracea.</title>
        <authorList>
            <person name="Borstlap C.J."/>
            <person name="De Witt R.N."/>
            <person name="Botha A."/>
            <person name="Volschenk H."/>
        </authorList>
    </citation>
    <scope>NUCLEOTIDE SEQUENCE [LARGE SCALE GENOMIC DNA]</scope>
    <source>
        <strain evidence="9 10">CAB683</strain>
    </source>
</reference>
<protein>
    <recommendedName>
        <fullName evidence="5">Spindle pole body component</fullName>
    </recommendedName>
</protein>
<feature type="region of interest" description="Disordered" evidence="6">
    <location>
        <begin position="848"/>
        <end position="867"/>
    </location>
</feature>
<evidence type="ECO:0000259" key="7">
    <source>
        <dbReference type="Pfam" id="PF04130"/>
    </source>
</evidence>
<feature type="region of interest" description="Disordered" evidence="6">
    <location>
        <begin position="1"/>
        <end position="138"/>
    </location>
</feature>
<evidence type="ECO:0000256" key="2">
    <source>
        <dbReference type="ARBA" id="ARBA00022490"/>
    </source>
</evidence>
<dbReference type="Pfam" id="PF17681">
    <property type="entry name" value="GCP_N_terminal"/>
    <property type="match status" value="1"/>
</dbReference>